<reference evidence="3" key="1">
    <citation type="journal article" date="2019" name="Int. J. Syst. Evol. Microbiol.">
        <title>The Global Catalogue of Microorganisms (GCM) 10K type strain sequencing project: providing services to taxonomists for standard genome sequencing and annotation.</title>
        <authorList>
            <consortium name="The Broad Institute Genomics Platform"/>
            <consortium name="The Broad Institute Genome Sequencing Center for Infectious Disease"/>
            <person name="Wu L."/>
            <person name="Ma J."/>
        </authorList>
    </citation>
    <scope>NUCLEOTIDE SEQUENCE [LARGE SCALE GENOMIC DNA]</scope>
    <source>
        <strain evidence="3">WLHS5</strain>
    </source>
</reference>
<accession>A0ABW2LQK5</accession>
<dbReference type="EMBL" id="JBHTCJ010000007">
    <property type="protein sequence ID" value="MFC7342876.1"/>
    <property type="molecule type" value="Genomic_DNA"/>
</dbReference>
<gene>
    <name evidence="2" type="ORF">ACFQRI_15845</name>
</gene>
<sequence>MSTNPEHTNAQWFKSSYSAANTQCVEAAFAADRRLVRDSKLGDESPVLAFDPSQWRAFTARLRSGDLG</sequence>
<dbReference type="Proteomes" id="UP001596504">
    <property type="component" value="Unassembled WGS sequence"/>
</dbReference>
<proteinExistence type="predicted"/>
<dbReference type="Pfam" id="PF04149">
    <property type="entry name" value="DUF397"/>
    <property type="match status" value="1"/>
</dbReference>
<protein>
    <submittedName>
        <fullName evidence="2">DUF397 domain-containing protein</fullName>
    </submittedName>
</protein>
<dbReference type="InterPro" id="IPR007278">
    <property type="entry name" value="DUF397"/>
</dbReference>
<feature type="domain" description="DUF397" evidence="1">
    <location>
        <begin position="10"/>
        <end position="63"/>
    </location>
</feature>
<evidence type="ECO:0000259" key="1">
    <source>
        <dbReference type="Pfam" id="PF04149"/>
    </source>
</evidence>
<keyword evidence="3" id="KW-1185">Reference proteome</keyword>
<name>A0ABW2LQK5_9PSEU</name>
<evidence type="ECO:0000313" key="3">
    <source>
        <dbReference type="Proteomes" id="UP001596504"/>
    </source>
</evidence>
<dbReference type="RefSeq" id="WP_380669192.1">
    <property type="nucleotide sequence ID" value="NZ_JBHTCJ010000007.1"/>
</dbReference>
<comment type="caution">
    <text evidence="2">The sequence shown here is derived from an EMBL/GenBank/DDBJ whole genome shotgun (WGS) entry which is preliminary data.</text>
</comment>
<organism evidence="2 3">
    <name type="scientific">Saccharopolyspora griseoalba</name>
    <dbReference type="NCBI Taxonomy" id="1431848"/>
    <lineage>
        <taxon>Bacteria</taxon>
        <taxon>Bacillati</taxon>
        <taxon>Actinomycetota</taxon>
        <taxon>Actinomycetes</taxon>
        <taxon>Pseudonocardiales</taxon>
        <taxon>Pseudonocardiaceae</taxon>
        <taxon>Saccharopolyspora</taxon>
    </lineage>
</organism>
<evidence type="ECO:0000313" key="2">
    <source>
        <dbReference type="EMBL" id="MFC7342876.1"/>
    </source>
</evidence>